<evidence type="ECO:0000256" key="6">
    <source>
        <dbReference type="SAM" id="Phobius"/>
    </source>
</evidence>
<dbReference type="Proteomes" id="UP000034224">
    <property type="component" value="Unassembled WGS sequence"/>
</dbReference>
<dbReference type="Gene3D" id="3.90.226.10">
    <property type="entry name" value="2-enoyl-CoA Hydratase, Chain A, domain 1"/>
    <property type="match status" value="1"/>
</dbReference>
<sequence length="420" mass="45596">MPRKNKPILKLFYVFILGVVLGAGGLYAGFVFDFYALPVKFRPITDTEKKELLNADFGLFWDSLQSIKDNYFKIEGIKDEDLLYGAIKGVVGALDDPYSAFFNPSDAQKFNEDIQGSFGGIGAEIGIRNDQLVVVAPLKGNPAEAAGLKAGDKILKVDDEFTNDLTVEEAVKIIRGEPGTEVTLLILRDGWDEAKEFKITRAIVVVPTLDWEMKPGGIAYFHLYNFNANAPDLFYQGALEVLVKGARGVVLDLRNNPGGYLEVASNISGWFLNRGAIVVRERFRSGEENLIYATGPAALAEVPTVVLVNGGSASASEIVAGALRDVRGVKLVGEKTFGKGTVQEVHELTGGSSIKISVAEWLTPEGHEINDKGLAPDYEVKSNGEVEEPAQAGDPQLDKALEILREEIEKSGDRIFVIGS</sequence>
<evidence type="ECO:0000313" key="8">
    <source>
        <dbReference type="EMBL" id="KKW14796.1"/>
    </source>
</evidence>
<comment type="similarity">
    <text evidence="1 5">Belongs to the peptidase S41A family.</text>
</comment>
<dbReference type="Gene3D" id="3.30.750.44">
    <property type="match status" value="1"/>
</dbReference>
<comment type="caution">
    <text evidence="8">The sequence shown here is derived from an EMBL/GenBank/DDBJ whole genome shotgun (WGS) entry which is preliminary data.</text>
</comment>
<dbReference type="GO" id="GO:0007165">
    <property type="term" value="P:signal transduction"/>
    <property type="evidence" value="ECO:0007669"/>
    <property type="project" value="TreeGrafter"/>
</dbReference>
<dbReference type="NCBIfam" id="TIGR00225">
    <property type="entry name" value="prc"/>
    <property type="match status" value="1"/>
</dbReference>
<evidence type="ECO:0000256" key="3">
    <source>
        <dbReference type="ARBA" id="ARBA00022801"/>
    </source>
</evidence>
<dbReference type="CDD" id="cd07560">
    <property type="entry name" value="Peptidase_S41_CPP"/>
    <property type="match status" value="1"/>
</dbReference>
<gene>
    <name evidence="8" type="ORF">UY55_C0003G0012</name>
</gene>
<dbReference type="PANTHER" id="PTHR32060:SF30">
    <property type="entry name" value="CARBOXY-TERMINAL PROCESSING PROTEASE CTPA"/>
    <property type="match status" value="1"/>
</dbReference>
<dbReference type="Pfam" id="PF22694">
    <property type="entry name" value="CtpB_N-like"/>
    <property type="match status" value="1"/>
</dbReference>
<keyword evidence="2 5" id="KW-0645">Protease</keyword>
<dbReference type="PROSITE" id="PS50106">
    <property type="entry name" value="PDZ"/>
    <property type="match status" value="1"/>
</dbReference>
<name>A0A0G1W7P8_9BACT</name>
<dbReference type="InterPro" id="IPR055210">
    <property type="entry name" value="CtpA/B_N"/>
</dbReference>
<dbReference type="SMART" id="SM00228">
    <property type="entry name" value="PDZ"/>
    <property type="match status" value="1"/>
</dbReference>
<dbReference type="FunFam" id="2.30.42.10:FF:000063">
    <property type="entry name" value="Peptidase, S41 family"/>
    <property type="match status" value="1"/>
</dbReference>
<dbReference type="SUPFAM" id="SSF52096">
    <property type="entry name" value="ClpP/crotonase"/>
    <property type="match status" value="1"/>
</dbReference>
<dbReference type="GO" id="GO:0030288">
    <property type="term" value="C:outer membrane-bounded periplasmic space"/>
    <property type="evidence" value="ECO:0007669"/>
    <property type="project" value="TreeGrafter"/>
</dbReference>
<evidence type="ECO:0000256" key="4">
    <source>
        <dbReference type="ARBA" id="ARBA00022825"/>
    </source>
</evidence>
<dbReference type="InterPro" id="IPR029045">
    <property type="entry name" value="ClpP/crotonase-like_dom_sf"/>
</dbReference>
<accession>A0A0G1W7P8</accession>
<organism evidence="8 9">
    <name type="scientific">Candidatus Jorgensenbacteria bacterium GW2011_GWB1_50_10</name>
    <dbReference type="NCBI Taxonomy" id="1618665"/>
    <lineage>
        <taxon>Bacteria</taxon>
        <taxon>Candidatus Joergenseniibacteriota</taxon>
    </lineage>
</organism>
<keyword evidence="3 5" id="KW-0378">Hydrolase</keyword>
<dbReference type="GO" id="GO:0008236">
    <property type="term" value="F:serine-type peptidase activity"/>
    <property type="evidence" value="ECO:0007669"/>
    <property type="project" value="UniProtKB-KW"/>
</dbReference>
<feature type="transmembrane region" description="Helical" evidence="6">
    <location>
        <begin position="12"/>
        <end position="37"/>
    </location>
</feature>
<evidence type="ECO:0000256" key="1">
    <source>
        <dbReference type="ARBA" id="ARBA00009179"/>
    </source>
</evidence>
<dbReference type="SUPFAM" id="SSF50156">
    <property type="entry name" value="PDZ domain-like"/>
    <property type="match status" value="1"/>
</dbReference>
<reference evidence="8 9" key="1">
    <citation type="journal article" date="2015" name="Nature">
        <title>rRNA introns, odd ribosomes, and small enigmatic genomes across a large radiation of phyla.</title>
        <authorList>
            <person name="Brown C.T."/>
            <person name="Hug L.A."/>
            <person name="Thomas B.C."/>
            <person name="Sharon I."/>
            <person name="Castelle C.J."/>
            <person name="Singh A."/>
            <person name="Wilkins M.J."/>
            <person name="Williams K.H."/>
            <person name="Banfield J.F."/>
        </authorList>
    </citation>
    <scope>NUCLEOTIDE SEQUENCE [LARGE SCALE GENOMIC DNA]</scope>
</reference>
<dbReference type="Pfam" id="PF00595">
    <property type="entry name" value="PDZ"/>
    <property type="match status" value="1"/>
</dbReference>
<dbReference type="CDD" id="cd06782">
    <property type="entry name" value="cpPDZ_CPP-like"/>
    <property type="match status" value="1"/>
</dbReference>
<evidence type="ECO:0000256" key="5">
    <source>
        <dbReference type="RuleBase" id="RU004404"/>
    </source>
</evidence>
<dbReference type="SMART" id="SM00245">
    <property type="entry name" value="TSPc"/>
    <property type="match status" value="1"/>
</dbReference>
<dbReference type="Pfam" id="PF03572">
    <property type="entry name" value="Peptidase_S41"/>
    <property type="match status" value="1"/>
</dbReference>
<evidence type="ECO:0000259" key="7">
    <source>
        <dbReference type="PROSITE" id="PS50106"/>
    </source>
</evidence>
<dbReference type="STRING" id="1618665.UY55_C0003G0012"/>
<dbReference type="AlphaFoldDB" id="A0A0G1W7P8"/>
<keyword evidence="6" id="KW-1133">Transmembrane helix</keyword>
<keyword evidence="6" id="KW-0812">Transmembrane</keyword>
<dbReference type="InterPro" id="IPR004447">
    <property type="entry name" value="Peptidase_S41A"/>
</dbReference>
<dbReference type="EMBL" id="LCQK01000003">
    <property type="protein sequence ID" value="KKW14796.1"/>
    <property type="molecule type" value="Genomic_DNA"/>
</dbReference>
<dbReference type="InterPro" id="IPR005151">
    <property type="entry name" value="Tail-specific_protease"/>
</dbReference>
<evidence type="ECO:0000256" key="2">
    <source>
        <dbReference type="ARBA" id="ARBA00022670"/>
    </source>
</evidence>
<dbReference type="GO" id="GO:0006508">
    <property type="term" value="P:proteolysis"/>
    <property type="evidence" value="ECO:0007669"/>
    <property type="project" value="UniProtKB-KW"/>
</dbReference>
<evidence type="ECO:0000313" key="9">
    <source>
        <dbReference type="Proteomes" id="UP000034224"/>
    </source>
</evidence>
<keyword evidence="6" id="KW-0472">Membrane</keyword>
<keyword evidence="4 5" id="KW-0720">Serine protease</keyword>
<dbReference type="PANTHER" id="PTHR32060">
    <property type="entry name" value="TAIL-SPECIFIC PROTEASE"/>
    <property type="match status" value="1"/>
</dbReference>
<feature type="domain" description="PDZ" evidence="7">
    <location>
        <begin position="107"/>
        <end position="189"/>
    </location>
</feature>
<protein>
    <submittedName>
        <fullName evidence="8">Carboxyl-terminal protease</fullName>
    </submittedName>
</protein>
<dbReference type="InterPro" id="IPR001478">
    <property type="entry name" value="PDZ"/>
</dbReference>
<dbReference type="Gene3D" id="2.30.42.10">
    <property type="match status" value="1"/>
</dbReference>
<dbReference type="GO" id="GO:0004175">
    <property type="term" value="F:endopeptidase activity"/>
    <property type="evidence" value="ECO:0007669"/>
    <property type="project" value="TreeGrafter"/>
</dbReference>
<dbReference type="InterPro" id="IPR036034">
    <property type="entry name" value="PDZ_sf"/>
</dbReference>
<proteinExistence type="inferred from homology"/>